<feature type="region of interest" description="Disordered" evidence="1">
    <location>
        <begin position="74"/>
        <end position="95"/>
    </location>
</feature>
<name>A0A162VPN3_DIDRA</name>
<protein>
    <submittedName>
        <fullName evidence="2">Uncharacterized protein</fullName>
    </submittedName>
</protein>
<dbReference type="EMBL" id="JYNV01000326">
    <property type="protein sequence ID" value="KZM18569.1"/>
    <property type="molecule type" value="Genomic_DNA"/>
</dbReference>
<accession>A0A162VPN3</accession>
<dbReference type="Proteomes" id="UP000076837">
    <property type="component" value="Unassembled WGS sequence"/>
</dbReference>
<evidence type="ECO:0000256" key="1">
    <source>
        <dbReference type="SAM" id="MobiDB-lite"/>
    </source>
</evidence>
<evidence type="ECO:0000313" key="2">
    <source>
        <dbReference type="EMBL" id="KZM18569.1"/>
    </source>
</evidence>
<proteinExistence type="predicted"/>
<reference evidence="2 3" key="1">
    <citation type="journal article" date="2016" name="Sci. Rep.">
        <title>Draft genome sequencing and secretome analysis of fungal phytopathogen Ascochyta rabiei provides insight into the necrotrophic effector repertoire.</title>
        <authorList>
            <person name="Verma S."/>
            <person name="Gazara R.K."/>
            <person name="Nizam S."/>
            <person name="Parween S."/>
            <person name="Chattopadhyay D."/>
            <person name="Verma P.K."/>
        </authorList>
    </citation>
    <scope>NUCLEOTIDE SEQUENCE [LARGE SCALE GENOMIC DNA]</scope>
    <source>
        <strain evidence="2 3">ArDII</strain>
    </source>
</reference>
<comment type="caution">
    <text evidence="2">The sequence shown here is derived from an EMBL/GenBank/DDBJ whole genome shotgun (WGS) entry which is preliminary data.</text>
</comment>
<sequence>MILRLDFVQDRMLMTTSNVWIAKLDLHLASLHAENNSSASRTVLSCERTYKWDSRQQHAGTATRLWPARAQRQHGEYPQPTKYRETQPVLGESPRASRVSDLTTIAASQTILKLEALQNGLLEACQSESRSFYPAANPLGHAIPTM</sequence>
<evidence type="ECO:0000313" key="3">
    <source>
        <dbReference type="Proteomes" id="UP000076837"/>
    </source>
</evidence>
<dbReference type="AlphaFoldDB" id="A0A162VPN3"/>
<gene>
    <name evidence="2" type="ORF">ST47_g10348</name>
</gene>
<organism evidence="2 3">
    <name type="scientific">Didymella rabiei</name>
    <name type="common">Chickpea ascochyta blight fungus</name>
    <name type="synonym">Mycosphaerella rabiei</name>
    <dbReference type="NCBI Taxonomy" id="5454"/>
    <lineage>
        <taxon>Eukaryota</taxon>
        <taxon>Fungi</taxon>
        <taxon>Dikarya</taxon>
        <taxon>Ascomycota</taxon>
        <taxon>Pezizomycotina</taxon>
        <taxon>Dothideomycetes</taxon>
        <taxon>Pleosporomycetidae</taxon>
        <taxon>Pleosporales</taxon>
        <taxon>Pleosporineae</taxon>
        <taxon>Didymellaceae</taxon>
        <taxon>Ascochyta</taxon>
    </lineage>
</organism>
<keyword evidence="3" id="KW-1185">Reference proteome</keyword>